<evidence type="ECO:0000313" key="2">
    <source>
        <dbReference type="EMBL" id="QGO07211.1"/>
    </source>
</evidence>
<dbReference type="AlphaFoldDB" id="A0A9Q6LW91"/>
<feature type="compositionally biased region" description="Basic and acidic residues" evidence="1">
    <location>
        <begin position="329"/>
        <end position="344"/>
    </location>
</feature>
<feature type="compositionally biased region" description="Basic residues" evidence="1">
    <location>
        <begin position="314"/>
        <end position="328"/>
    </location>
</feature>
<dbReference type="EMBL" id="CP038908">
    <property type="protein sequence ID" value="QGO07211.1"/>
    <property type="molecule type" value="Genomic_DNA"/>
</dbReference>
<evidence type="ECO:0000256" key="1">
    <source>
        <dbReference type="SAM" id="MobiDB-lite"/>
    </source>
</evidence>
<dbReference type="Proteomes" id="UP000422232">
    <property type="component" value="Chromosome"/>
</dbReference>
<keyword evidence="3" id="KW-1185">Reference proteome</keyword>
<organism evidence="2 3">
    <name type="scientific">Piscirickettsia salmonis</name>
    <dbReference type="NCBI Taxonomy" id="1238"/>
    <lineage>
        <taxon>Bacteria</taxon>
        <taxon>Pseudomonadati</taxon>
        <taxon>Pseudomonadota</taxon>
        <taxon>Gammaproteobacteria</taxon>
        <taxon>Thiotrichales</taxon>
        <taxon>Piscirickettsiaceae</taxon>
        <taxon>Piscirickettsia</taxon>
    </lineage>
</organism>
<reference evidence="2 3" key="1">
    <citation type="submission" date="2019-04" db="EMBL/GenBank/DDBJ databases">
        <title>Complete genome sequencing of Piscirickettsia salmonis strain Psal-009.</title>
        <authorList>
            <person name="Schober I."/>
            <person name="Bunk B."/>
            <person name="Sproer C."/>
            <person name="Carril G.P."/>
            <person name="Riedel T."/>
            <person name="Flores-Herrera P.A."/>
            <person name="Nourdin-Galindo G."/>
            <person name="Marshall S.H."/>
            <person name="Overmann J."/>
        </authorList>
    </citation>
    <scope>NUCLEOTIDE SEQUENCE [LARGE SCALE GENOMIC DNA]</scope>
    <source>
        <strain evidence="2 3">Psal-009</strain>
    </source>
</reference>
<name>A0A9Q6LW91_PISSA</name>
<gene>
    <name evidence="2" type="ORF">Psal009_03150</name>
</gene>
<feature type="region of interest" description="Disordered" evidence="1">
    <location>
        <begin position="298"/>
        <end position="345"/>
    </location>
</feature>
<protein>
    <submittedName>
        <fullName evidence="2">Uncharacterized protein</fullName>
    </submittedName>
</protein>
<sequence length="882" mass="99864">MPRARPSLLSLLGQRRPQTTHEAGSSTPNNFHYLLDGHREKFLVQEDAYRSISKPKSFAGATNNAKHIIIQLADDPKDLLSSGLIVLGQHLTIPSFFRQRPDQDDTRLRPLQGHMHFTLKYKEHTDRPQDPPREIRAYYCYEQGQTPGIGLVDNKSGKPLDPEIKRQLKARAIKLMMPLITEMDQYIGDFEGRKFALESRITAANARLATATEALETWHFAQEARELYQEWLQIMDSDDYKHVKNFRSNGLLRTDVDGFTVQSAGGRLTKDRFDKIWRVTAKAAMSGLRDIINQLETEQAQSSGEHKSAVGAAPKHHKKSRKARRSRGKEREKAAKKPAPRPEETLETYLEKAGNWVAAYLQLQGALNRGDFPRVNQLLQGRMFKNKCILFYLDSESLGILCRPENIAVFKNILTSQKDALILDEGHNKVALANLIKKLIQTGNLEGLLALHKLRVNLEKTLCDATGKGLRHHLIDVAYKENKDKFYAWFFANLHEQGVRCLDNEQIVKVDFGDRVCWLDPLKRAACMGLPSLTRAFMKTGVKDSLISVRYVIKKDEGKDEKGRCDVTACDFVVEDMVSEEIEAERFVEQSELLLALCNSHDSKETDHSVATGAQIFWQLMQQSEGGNKEEKTALLVDCLAKAFMLSRIFKSAEKHGALDNTLVGAVYNAIGNIAQKLQRVKAQRNPRLVVARKLEEIRAWMALLKFAIHDAVCLYSQRGQKAGLIDYVMREIDGFKQRYQPDMTLRTDLDKGSQGQDQTVEFNPVHIVEIMVGKLLKLFPVSSVSVDKIVECIKAQVLFAFEDVEFDVLKHVERHVLDGFHLMLAEQPVNNIALAKSSIQGQLTDDEAKADAAINDPKMLFLEHQQAEFEVSEPPLRAMEC</sequence>
<evidence type="ECO:0000313" key="3">
    <source>
        <dbReference type="Proteomes" id="UP000422232"/>
    </source>
</evidence>
<accession>A0A9Q6LW91</accession>
<proteinExistence type="predicted"/>